<dbReference type="Proteomes" id="UP000578077">
    <property type="component" value="Unassembled WGS sequence"/>
</dbReference>
<keyword evidence="4" id="KW-1185">Reference proteome</keyword>
<name>A0A841ENG2_9ACTN</name>
<dbReference type="PROSITE" id="PS51257">
    <property type="entry name" value="PROKAR_LIPOPROTEIN"/>
    <property type="match status" value="1"/>
</dbReference>
<proteinExistence type="predicted"/>
<dbReference type="SUPFAM" id="SSF49452">
    <property type="entry name" value="Starch-binding domain-like"/>
    <property type="match status" value="1"/>
</dbReference>
<feature type="signal peptide" evidence="2">
    <location>
        <begin position="1"/>
        <end position="25"/>
    </location>
</feature>
<evidence type="ECO:0000313" key="3">
    <source>
        <dbReference type="EMBL" id="MBB6000961.1"/>
    </source>
</evidence>
<accession>A0A841ENG2</accession>
<organism evidence="3 4">
    <name type="scientific">Streptomonospora salina</name>
    <dbReference type="NCBI Taxonomy" id="104205"/>
    <lineage>
        <taxon>Bacteria</taxon>
        <taxon>Bacillati</taxon>
        <taxon>Actinomycetota</taxon>
        <taxon>Actinomycetes</taxon>
        <taxon>Streptosporangiales</taxon>
        <taxon>Nocardiopsidaceae</taxon>
        <taxon>Streptomonospora</taxon>
    </lineage>
</organism>
<dbReference type="InterPro" id="IPR013784">
    <property type="entry name" value="Carb-bd-like_fold"/>
</dbReference>
<evidence type="ECO:0000256" key="2">
    <source>
        <dbReference type="SAM" id="SignalP"/>
    </source>
</evidence>
<reference evidence="3 4" key="1">
    <citation type="submission" date="2020-08" db="EMBL/GenBank/DDBJ databases">
        <title>Sequencing the genomes of 1000 actinobacteria strains.</title>
        <authorList>
            <person name="Klenk H.-P."/>
        </authorList>
    </citation>
    <scope>NUCLEOTIDE SEQUENCE [LARGE SCALE GENOMIC DNA]</scope>
    <source>
        <strain evidence="3 4">DSM 44593</strain>
    </source>
</reference>
<feature type="chain" id="PRO_5032871867" description="Carboxypeptidase regulatory-like domain-containing protein" evidence="2">
    <location>
        <begin position="26"/>
        <end position="132"/>
    </location>
</feature>
<evidence type="ECO:0000313" key="4">
    <source>
        <dbReference type="Proteomes" id="UP000578077"/>
    </source>
</evidence>
<gene>
    <name evidence="3" type="ORF">HNR25_004790</name>
</gene>
<dbReference type="EMBL" id="JACHLY010000002">
    <property type="protein sequence ID" value="MBB6000961.1"/>
    <property type="molecule type" value="Genomic_DNA"/>
</dbReference>
<dbReference type="RefSeq" id="WP_184639896.1">
    <property type="nucleotide sequence ID" value="NZ_BAABKT010000018.1"/>
</dbReference>
<dbReference type="AlphaFoldDB" id="A0A841ENG2"/>
<sequence length="132" mass="13093">MRAGGLGCAAALVAVLAGCGPVAPAGGGRERQPPQPEASAAGAAGGGDAAVRGRVMRVQGAPGAHCLLRARAPSRPVPDPETAAVTDARGRYAWSLPAATYTLWARCGAAEGRVEGVEAVAGRTVRADIVVE</sequence>
<comment type="caution">
    <text evidence="3">The sequence shown here is derived from an EMBL/GenBank/DDBJ whole genome shotgun (WGS) entry which is preliminary data.</text>
</comment>
<protein>
    <recommendedName>
        <fullName evidence="5">Carboxypeptidase regulatory-like domain-containing protein</fullName>
    </recommendedName>
</protein>
<evidence type="ECO:0008006" key="5">
    <source>
        <dbReference type="Google" id="ProtNLM"/>
    </source>
</evidence>
<feature type="region of interest" description="Disordered" evidence="1">
    <location>
        <begin position="25"/>
        <end position="46"/>
    </location>
</feature>
<evidence type="ECO:0000256" key="1">
    <source>
        <dbReference type="SAM" id="MobiDB-lite"/>
    </source>
</evidence>
<dbReference type="GO" id="GO:0030246">
    <property type="term" value="F:carbohydrate binding"/>
    <property type="evidence" value="ECO:0007669"/>
    <property type="project" value="InterPro"/>
</dbReference>
<keyword evidence="2" id="KW-0732">Signal</keyword>